<accession>E1RKI8</accession>
<dbReference type="EMBL" id="CP002117">
    <property type="protein sequence ID" value="ADN35841.1"/>
    <property type="molecule type" value="Genomic_DNA"/>
</dbReference>
<keyword evidence="6" id="KW-1185">Reference proteome</keyword>
<reference evidence="5 6" key="1">
    <citation type="journal article" date="2010" name="Stand. Genomic Sci.">
        <title>Complete genome sequence of Methanoplanus petrolearius type strain (SEBR 4847).</title>
        <authorList>
            <person name="Brambilla E."/>
            <person name="Djao O.D."/>
            <person name="Daligault H."/>
            <person name="Lapidus A."/>
            <person name="Lucas S."/>
            <person name="Hammon N."/>
            <person name="Nolan M."/>
            <person name="Tice H."/>
            <person name="Cheng J.F."/>
            <person name="Han C."/>
            <person name="Tapia R."/>
            <person name="Goodwin L."/>
            <person name="Pitluck S."/>
            <person name="Liolios K."/>
            <person name="Ivanova N."/>
            <person name="Mavromatis K."/>
            <person name="Mikhailova N."/>
            <person name="Pati A."/>
            <person name="Chen A."/>
            <person name="Palaniappan K."/>
            <person name="Land M."/>
            <person name="Hauser L."/>
            <person name="Chang Y.J."/>
            <person name="Jeffries C.D."/>
            <person name="Rohde M."/>
            <person name="Spring S."/>
            <person name="Sikorski J."/>
            <person name="Goker M."/>
            <person name="Woyke T."/>
            <person name="Bristow J."/>
            <person name="Eisen J.A."/>
            <person name="Markowitz V."/>
            <person name="Hugenholtz P."/>
            <person name="Kyrpides N.C."/>
            <person name="Klenk H.P."/>
        </authorList>
    </citation>
    <scope>NUCLEOTIDE SEQUENCE [LARGE SCALE GENOMIC DNA]</scope>
    <source>
        <strain evidence="6">DSM 11571 / OCM 486 / SEBR 4847</strain>
    </source>
</reference>
<name>E1RKI8_METP4</name>
<comment type="function">
    <text evidence="3">Catalyzes the isomerization between 2-isopropylmalate and 3-isopropylmalate, via the formation of 2-isopropylmaleate.</text>
</comment>
<dbReference type="HAMAP" id="MF_01032">
    <property type="entry name" value="LeuD_type2"/>
    <property type="match status" value="1"/>
</dbReference>
<dbReference type="NCBIfam" id="TIGR02087">
    <property type="entry name" value="LEUD_arch"/>
    <property type="match status" value="1"/>
</dbReference>
<dbReference type="InterPro" id="IPR000573">
    <property type="entry name" value="AconitaseA/IPMdHydase_ssu_swvl"/>
</dbReference>
<protein>
    <recommendedName>
        <fullName evidence="3">3-isopropylmalate dehydratase small subunit</fullName>
        <ecNumber evidence="3">4.2.1.33</ecNumber>
    </recommendedName>
    <alternativeName>
        <fullName evidence="3">Alpha-IPM isomerase</fullName>
        <shortName evidence="3">IPMI</shortName>
    </alternativeName>
    <alternativeName>
        <fullName evidence="3">Isopropylmalate isomerase</fullName>
    </alternativeName>
</protein>
<evidence type="ECO:0000256" key="3">
    <source>
        <dbReference type="HAMAP-Rule" id="MF_01032"/>
    </source>
</evidence>
<dbReference type="STRING" id="679926.Mpet_1074"/>
<dbReference type="Pfam" id="PF00694">
    <property type="entry name" value="Aconitase_C"/>
    <property type="match status" value="1"/>
</dbReference>
<dbReference type="GeneID" id="9743538"/>
<dbReference type="InterPro" id="IPR050075">
    <property type="entry name" value="LeuD"/>
</dbReference>
<evidence type="ECO:0000256" key="2">
    <source>
        <dbReference type="ARBA" id="ARBA00023239"/>
    </source>
</evidence>
<keyword evidence="3" id="KW-0432">Leucine biosynthesis</keyword>
<dbReference type="KEGG" id="mpi:Mpet_1074"/>
<comment type="pathway">
    <text evidence="3">Amino-acid biosynthesis; L-leucine biosynthesis; L-leucine from 3-methyl-2-oxobutanoate: step 2/4.</text>
</comment>
<evidence type="ECO:0000256" key="1">
    <source>
        <dbReference type="ARBA" id="ARBA00009869"/>
    </source>
</evidence>
<keyword evidence="3" id="KW-0100">Branched-chain amino acid biosynthesis</keyword>
<feature type="domain" description="Aconitase A/isopropylmalate dehydratase small subunit swivel" evidence="4">
    <location>
        <begin position="50"/>
        <end position="109"/>
    </location>
</feature>
<dbReference type="Gene3D" id="3.20.19.10">
    <property type="entry name" value="Aconitase, domain 4"/>
    <property type="match status" value="1"/>
</dbReference>
<dbReference type="PANTHER" id="PTHR43345:SF2">
    <property type="entry name" value="3-ISOPROPYLMALATE DEHYDRATASE SMALL SUBUNIT 1"/>
    <property type="match status" value="1"/>
</dbReference>
<dbReference type="AlphaFoldDB" id="E1RKI8"/>
<dbReference type="GO" id="GO:0009098">
    <property type="term" value="P:L-leucine biosynthetic process"/>
    <property type="evidence" value="ECO:0007669"/>
    <property type="project" value="UniProtKB-UniRule"/>
</dbReference>
<evidence type="ECO:0000259" key="4">
    <source>
        <dbReference type="Pfam" id="PF00694"/>
    </source>
</evidence>
<comment type="subunit">
    <text evidence="3">Heterodimer of LeuC and LeuD.</text>
</comment>
<dbReference type="InterPro" id="IPR011827">
    <property type="entry name" value="LeuD_type2/HacB/DmdB"/>
</dbReference>
<dbReference type="RefSeq" id="WP_013329019.1">
    <property type="nucleotide sequence ID" value="NC_014507.1"/>
</dbReference>
<dbReference type="PANTHER" id="PTHR43345">
    <property type="entry name" value="3-ISOPROPYLMALATE DEHYDRATASE SMALL SUBUNIT 2-RELATED-RELATED"/>
    <property type="match status" value="1"/>
</dbReference>
<dbReference type="eggNOG" id="arCOG02230">
    <property type="taxonomic scope" value="Archaea"/>
</dbReference>
<sequence length="168" mass="18433">MSDMRGTRIWKFGDDIDTDAIIPGRFLTIYDPKELASHAFEGTRDEFPKEAKQGDVIVGGRNFGCGSSREHAPIALKGAGIEMVVAKSFARIFYRNCINTGLLPVVCPEADKISEDDTITPRLDEGYIEVSGKKFATEPVPEFLSKIIEAGGLVEYAKGIDEVETCIK</sequence>
<dbReference type="GO" id="GO:0003861">
    <property type="term" value="F:3-isopropylmalate dehydratase activity"/>
    <property type="evidence" value="ECO:0007669"/>
    <property type="project" value="UniProtKB-UniRule"/>
</dbReference>
<proteinExistence type="inferred from homology"/>
<dbReference type="EC" id="4.2.1.33" evidence="3"/>
<dbReference type="SUPFAM" id="SSF52016">
    <property type="entry name" value="LeuD/IlvD-like"/>
    <property type="match status" value="1"/>
</dbReference>
<dbReference type="InterPro" id="IPR015928">
    <property type="entry name" value="Aconitase/3IPM_dehydase_swvl"/>
</dbReference>
<dbReference type="CDD" id="cd01577">
    <property type="entry name" value="IPMI_Swivel"/>
    <property type="match status" value="1"/>
</dbReference>
<keyword evidence="3" id="KW-0028">Amino-acid biosynthesis</keyword>
<keyword evidence="2 3" id="KW-0456">Lyase</keyword>
<comment type="catalytic activity">
    <reaction evidence="3">
        <text>(2R,3S)-3-isopropylmalate = (2S)-2-isopropylmalate</text>
        <dbReference type="Rhea" id="RHEA:32287"/>
        <dbReference type="ChEBI" id="CHEBI:1178"/>
        <dbReference type="ChEBI" id="CHEBI:35121"/>
        <dbReference type="EC" id="4.2.1.33"/>
    </reaction>
</comment>
<comment type="similarity">
    <text evidence="1 3">Belongs to the LeuD family. LeuD type 2 subfamily.</text>
</comment>
<organism evidence="5 6">
    <name type="scientific">Methanolacinia petrolearia (strain DSM 11571 / OCM 486 / SEBR 4847)</name>
    <name type="common">Methanoplanus petrolearius</name>
    <dbReference type="NCBI Taxonomy" id="679926"/>
    <lineage>
        <taxon>Archaea</taxon>
        <taxon>Methanobacteriati</taxon>
        <taxon>Methanobacteriota</taxon>
        <taxon>Stenosarchaea group</taxon>
        <taxon>Methanomicrobia</taxon>
        <taxon>Methanomicrobiales</taxon>
        <taxon>Methanomicrobiaceae</taxon>
        <taxon>Methanolacinia</taxon>
    </lineage>
</organism>
<dbReference type="Proteomes" id="UP000006565">
    <property type="component" value="Chromosome"/>
</dbReference>
<gene>
    <name evidence="3" type="primary">leuD</name>
    <name evidence="5" type="ordered locus">Mpet_1074</name>
</gene>
<evidence type="ECO:0000313" key="6">
    <source>
        <dbReference type="Proteomes" id="UP000006565"/>
    </source>
</evidence>
<dbReference type="UniPathway" id="UPA00048">
    <property type="reaction ID" value="UER00071"/>
</dbReference>
<dbReference type="HOGENOM" id="CLU_081378_1_1_2"/>
<evidence type="ECO:0000313" key="5">
    <source>
        <dbReference type="EMBL" id="ADN35841.1"/>
    </source>
</evidence>
<dbReference type="InterPro" id="IPR033940">
    <property type="entry name" value="IPMI_Swivel"/>
</dbReference>
<comment type="caution">
    <text evidence="3">Lacks conserved residue(s) required for the propagation of feature annotation.</text>
</comment>